<dbReference type="Proteomes" id="UP000735302">
    <property type="component" value="Unassembled WGS sequence"/>
</dbReference>
<evidence type="ECO:0000313" key="1">
    <source>
        <dbReference type="EMBL" id="GFO44657.1"/>
    </source>
</evidence>
<organism evidence="1 2">
    <name type="scientific">Plakobranchus ocellatus</name>
    <dbReference type="NCBI Taxonomy" id="259542"/>
    <lineage>
        <taxon>Eukaryota</taxon>
        <taxon>Metazoa</taxon>
        <taxon>Spiralia</taxon>
        <taxon>Lophotrochozoa</taxon>
        <taxon>Mollusca</taxon>
        <taxon>Gastropoda</taxon>
        <taxon>Heterobranchia</taxon>
        <taxon>Euthyneura</taxon>
        <taxon>Panpulmonata</taxon>
        <taxon>Sacoglossa</taxon>
        <taxon>Placobranchoidea</taxon>
        <taxon>Plakobranchidae</taxon>
        <taxon>Plakobranchus</taxon>
    </lineage>
</organism>
<reference evidence="1 2" key="1">
    <citation type="journal article" date="2021" name="Elife">
        <title>Chloroplast acquisition without the gene transfer in kleptoplastic sea slugs, Plakobranchus ocellatus.</title>
        <authorList>
            <person name="Maeda T."/>
            <person name="Takahashi S."/>
            <person name="Yoshida T."/>
            <person name="Shimamura S."/>
            <person name="Takaki Y."/>
            <person name="Nagai Y."/>
            <person name="Toyoda A."/>
            <person name="Suzuki Y."/>
            <person name="Arimoto A."/>
            <person name="Ishii H."/>
            <person name="Satoh N."/>
            <person name="Nishiyama T."/>
            <person name="Hasebe M."/>
            <person name="Maruyama T."/>
            <person name="Minagawa J."/>
            <person name="Obokata J."/>
            <person name="Shigenobu S."/>
        </authorList>
    </citation>
    <scope>NUCLEOTIDE SEQUENCE [LARGE SCALE GENOMIC DNA]</scope>
</reference>
<gene>
    <name evidence="1" type="ORF">PoB_007116200</name>
</gene>
<dbReference type="EMBL" id="BLXT01007982">
    <property type="protein sequence ID" value="GFO44657.1"/>
    <property type="molecule type" value="Genomic_DNA"/>
</dbReference>
<protein>
    <submittedName>
        <fullName evidence="1">Uncharacterized protein</fullName>
    </submittedName>
</protein>
<accession>A0AAV4DK51</accession>
<dbReference type="AlphaFoldDB" id="A0AAV4DK51"/>
<sequence length="116" mass="12995">MTNLAALPYTNKLFLLRRGQARPYCVAVSEPQSFIHLNHRLSLQVSSHTRNIKEHLCQVNRAVMRENISMSKNVSICVISCGQHCRCSSNPAITNTAQRHKMEAKVTTKSTLTSSV</sequence>
<comment type="caution">
    <text evidence="1">The sequence shown here is derived from an EMBL/GenBank/DDBJ whole genome shotgun (WGS) entry which is preliminary data.</text>
</comment>
<evidence type="ECO:0000313" key="2">
    <source>
        <dbReference type="Proteomes" id="UP000735302"/>
    </source>
</evidence>
<name>A0AAV4DK51_9GAST</name>
<proteinExistence type="predicted"/>
<keyword evidence="2" id="KW-1185">Reference proteome</keyword>